<name>A0ACB7EY97_NIBAL</name>
<keyword evidence="1" id="KW-0547">Nucleotide-binding</keyword>
<proteinExistence type="predicted"/>
<keyword evidence="1" id="KW-0067">ATP-binding</keyword>
<dbReference type="Proteomes" id="UP000805704">
    <property type="component" value="Chromosome 2"/>
</dbReference>
<keyword evidence="1" id="KW-0378">Hydrolase</keyword>
<sequence length="693" mass="78697">MLEQLGLIGTIRDEEESPEEPDTESEQEDKPIVLNRKKKFGSHGAKDFNADFEFGERDGLNCDDDWVMADVMKQLKNKRTVTTLDQKIEKIRKKRKAEAPESFYEDASQYDDQLTFDNMNLSRPILKAITALGFKQPTPIQKACVPVGLLGRDLCACAATGTGNTTAAFMLPVLERLVYKPKTSQVTRVLVLVPTRELGIQVHSVARQLAQFTSITTCLAVGGLDLKSQEAALRAGPDVLIATPGRLIDHLHNTPSFELSHIEILILDEADRMLDEYFEEQMKEVIRLCSYNRQTMLFSATMTEEVKDLAAVSLKQPIRIFVNSNTDVAPFLRQEFVRIRPNREGDREAVVAALLTRTFQDHVMCFTQTRKQAHRLHILLGLMGLKVGELHGELSQSQRLENLRYTNTQYQRLENLRRFKDEQIDILVATDVAARGLDIDGVKTVINFTMPSTVKHYVHRVGRTARAGRSGRSVSLVGESERKMLKEVVKSAKSSVKARVLPPEVILKFRDLINKLEKDVDAVMKLEKEERELAASEAKLSVAQKRLDGSASCQSQRVWFQTQQERKQSRMSKALQEFDLALRGKKKREKFLKDGKKKELTAEERAQFEILKAQMFAERAAKRERRPKRARAIVEETPMPAANQKAGKKRTKSAFDEELTNTNRKSLKHYRAGPSFADRKRLGLDRKHRGGSR</sequence>
<organism evidence="1 2">
    <name type="scientific">Nibea albiflora</name>
    <name type="common">Yellow drum</name>
    <name type="synonym">Corvina albiflora</name>
    <dbReference type="NCBI Taxonomy" id="240163"/>
    <lineage>
        <taxon>Eukaryota</taxon>
        <taxon>Metazoa</taxon>
        <taxon>Chordata</taxon>
        <taxon>Craniata</taxon>
        <taxon>Vertebrata</taxon>
        <taxon>Euteleostomi</taxon>
        <taxon>Actinopterygii</taxon>
        <taxon>Neopterygii</taxon>
        <taxon>Teleostei</taxon>
        <taxon>Neoteleostei</taxon>
        <taxon>Acanthomorphata</taxon>
        <taxon>Eupercaria</taxon>
        <taxon>Sciaenidae</taxon>
        <taxon>Nibea</taxon>
    </lineage>
</organism>
<dbReference type="EMBL" id="CM024790">
    <property type="protein sequence ID" value="KAG8007214.1"/>
    <property type="molecule type" value="Genomic_DNA"/>
</dbReference>
<evidence type="ECO:0000313" key="1">
    <source>
        <dbReference type="EMBL" id="KAG8007214.1"/>
    </source>
</evidence>
<accession>A0ACB7EY97</accession>
<protein>
    <submittedName>
        <fullName evidence="1">ATP-dependent RNA helicase DDX27</fullName>
    </submittedName>
</protein>
<keyword evidence="1" id="KW-0347">Helicase</keyword>
<comment type="caution">
    <text evidence="1">The sequence shown here is derived from an EMBL/GenBank/DDBJ whole genome shotgun (WGS) entry which is preliminary data.</text>
</comment>
<reference evidence="1" key="1">
    <citation type="submission" date="2020-04" db="EMBL/GenBank/DDBJ databases">
        <title>A chromosome-scale assembly and high-density genetic map of the yellow drum (Nibea albiflora) genome.</title>
        <authorList>
            <person name="Xu D."/>
            <person name="Zhang W."/>
            <person name="Chen R."/>
            <person name="Tan P."/>
            <person name="Wang L."/>
            <person name="Song H."/>
            <person name="Tian L."/>
            <person name="Zhu Q."/>
            <person name="Wang B."/>
        </authorList>
    </citation>
    <scope>NUCLEOTIDE SEQUENCE</scope>
    <source>
        <strain evidence="1">ZJHYS-2018</strain>
    </source>
</reference>
<evidence type="ECO:0000313" key="2">
    <source>
        <dbReference type="Proteomes" id="UP000805704"/>
    </source>
</evidence>
<keyword evidence="2" id="KW-1185">Reference proteome</keyword>
<gene>
    <name evidence="1" type="primary">DDX27</name>
    <name evidence="1" type="ORF">GBF38_008357</name>
</gene>